<gene>
    <name evidence="1" type="ORF">AAFF_G00176360</name>
</gene>
<evidence type="ECO:0000313" key="1">
    <source>
        <dbReference type="EMBL" id="KAJ8386128.1"/>
    </source>
</evidence>
<keyword evidence="2" id="KW-1185">Reference proteome</keyword>
<comment type="caution">
    <text evidence="1">The sequence shown here is derived from an EMBL/GenBank/DDBJ whole genome shotgun (WGS) entry which is preliminary data.</text>
</comment>
<dbReference type="EMBL" id="JAINUG010000234">
    <property type="protein sequence ID" value="KAJ8386128.1"/>
    <property type="molecule type" value="Genomic_DNA"/>
</dbReference>
<dbReference type="Proteomes" id="UP001221898">
    <property type="component" value="Unassembled WGS sequence"/>
</dbReference>
<accession>A0AAD7W7E5</accession>
<sequence>MGKQRQPCHSHDAETYTTNLRAKRSTLQMSCVNPHLPGSASAWLLPAAPPRQLRSPPDSPIIGGEPYPALSQLCFHVWGCSEEVTCDIDTCLFCVSG</sequence>
<proteinExistence type="predicted"/>
<organism evidence="1 2">
    <name type="scientific">Aldrovandia affinis</name>
    <dbReference type="NCBI Taxonomy" id="143900"/>
    <lineage>
        <taxon>Eukaryota</taxon>
        <taxon>Metazoa</taxon>
        <taxon>Chordata</taxon>
        <taxon>Craniata</taxon>
        <taxon>Vertebrata</taxon>
        <taxon>Euteleostomi</taxon>
        <taxon>Actinopterygii</taxon>
        <taxon>Neopterygii</taxon>
        <taxon>Teleostei</taxon>
        <taxon>Notacanthiformes</taxon>
        <taxon>Halosauridae</taxon>
        <taxon>Aldrovandia</taxon>
    </lineage>
</organism>
<protein>
    <submittedName>
        <fullName evidence="1">Uncharacterized protein</fullName>
    </submittedName>
</protein>
<name>A0AAD7W7E5_9TELE</name>
<reference evidence="1" key="1">
    <citation type="journal article" date="2023" name="Science">
        <title>Genome structures resolve the early diversification of teleost fishes.</title>
        <authorList>
            <person name="Parey E."/>
            <person name="Louis A."/>
            <person name="Montfort J."/>
            <person name="Bouchez O."/>
            <person name="Roques C."/>
            <person name="Iampietro C."/>
            <person name="Lluch J."/>
            <person name="Castinel A."/>
            <person name="Donnadieu C."/>
            <person name="Desvignes T."/>
            <person name="Floi Bucao C."/>
            <person name="Jouanno E."/>
            <person name="Wen M."/>
            <person name="Mejri S."/>
            <person name="Dirks R."/>
            <person name="Jansen H."/>
            <person name="Henkel C."/>
            <person name="Chen W.J."/>
            <person name="Zahm M."/>
            <person name="Cabau C."/>
            <person name="Klopp C."/>
            <person name="Thompson A.W."/>
            <person name="Robinson-Rechavi M."/>
            <person name="Braasch I."/>
            <person name="Lecointre G."/>
            <person name="Bobe J."/>
            <person name="Postlethwait J.H."/>
            <person name="Berthelot C."/>
            <person name="Roest Crollius H."/>
            <person name="Guiguen Y."/>
        </authorList>
    </citation>
    <scope>NUCLEOTIDE SEQUENCE</scope>
    <source>
        <strain evidence="1">NC1722</strain>
    </source>
</reference>
<evidence type="ECO:0000313" key="2">
    <source>
        <dbReference type="Proteomes" id="UP001221898"/>
    </source>
</evidence>
<dbReference type="AlphaFoldDB" id="A0AAD7W7E5"/>